<comment type="subcellular location">
    <subcellularLocation>
        <location evidence="1">Membrane</location>
        <topology evidence="1">Multi-pass membrane protein</topology>
    </subcellularLocation>
</comment>
<dbReference type="AlphaFoldDB" id="E7C4X6"/>
<reference evidence="7" key="1">
    <citation type="submission" date="2010-01" db="EMBL/GenBank/DDBJ databases">
        <title>Genome fragments of uncultured bacteria from the North Pacific subtropical Gyre.</title>
        <authorList>
            <person name="Pham V.D."/>
            <person name="Delong E.F."/>
        </authorList>
    </citation>
    <scope>NUCLEOTIDE SEQUENCE</scope>
</reference>
<sequence>MTLFIGLGTAYYQGWEKLEPRLINIYEYEDMGGRTGIFKVALEMIDDYGFFGSGPGSFESVMQFEVGESSRWESWVHNDYIETILCFGIPGTCLLLGIIGALFIAQSINLFFGHQKPLIWFVLLSLIGVAIHAVGDFPLQVYSILIIVTLITAVISTYCSTATSSDPAA</sequence>
<keyword evidence="2 5" id="KW-0812">Transmembrane</keyword>
<dbReference type="EMBL" id="GU567988">
    <property type="protein sequence ID" value="ADI22500.1"/>
    <property type="molecule type" value="Genomic_DNA"/>
</dbReference>
<dbReference type="Pfam" id="PF04932">
    <property type="entry name" value="Wzy_C"/>
    <property type="match status" value="1"/>
</dbReference>
<feature type="transmembrane region" description="Helical" evidence="5">
    <location>
        <begin position="117"/>
        <end position="135"/>
    </location>
</feature>
<feature type="transmembrane region" description="Helical" evidence="5">
    <location>
        <begin position="141"/>
        <end position="159"/>
    </location>
</feature>
<evidence type="ECO:0000256" key="2">
    <source>
        <dbReference type="ARBA" id="ARBA00022692"/>
    </source>
</evidence>
<dbReference type="InterPro" id="IPR051533">
    <property type="entry name" value="WaaL-like"/>
</dbReference>
<accession>E7C4X6</accession>
<proteinExistence type="predicted"/>
<feature type="transmembrane region" description="Helical" evidence="5">
    <location>
        <begin position="80"/>
        <end position="105"/>
    </location>
</feature>
<name>E7C4X6_9BACT</name>
<dbReference type="PANTHER" id="PTHR37422">
    <property type="entry name" value="TEICHURONIC ACID BIOSYNTHESIS PROTEIN TUAE"/>
    <property type="match status" value="1"/>
</dbReference>
<dbReference type="GO" id="GO:0016020">
    <property type="term" value="C:membrane"/>
    <property type="evidence" value="ECO:0007669"/>
    <property type="project" value="UniProtKB-SubCell"/>
</dbReference>
<evidence type="ECO:0000313" key="7">
    <source>
        <dbReference type="EMBL" id="ADI22500.1"/>
    </source>
</evidence>
<evidence type="ECO:0000256" key="1">
    <source>
        <dbReference type="ARBA" id="ARBA00004141"/>
    </source>
</evidence>
<dbReference type="PANTHER" id="PTHR37422:SF13">
    <property type="entry name" value="LIPOPOLYSACCHARIDE BIOSYNTHESIS PROTEIN PA4999-RELATED"/>
    <property type="match status" value="1"/>
</dbReference>
<feature type="domain" description="O-antigen ligase-related" evidence="6">
    <location>
        <begin position="27"/>
        <end position="95"/>
    </location>
</feature>
<dbReference type="InterPro" id="IPR007016">
    <property type="entry name" value="O-antigen_ligase-rel_domated"/>
</dbReference>
<evidence type="ECO:0000259" key="6">
    <source>
        <dbReference type="Pfam" id="PF04932"/>
    </source>
</evidence>
<evidence type="ECO:0000256" key="3">
    <source>
        <dbReference type="ARBA" id="ARBA00022989"/>
    </source>
</evidence>
<keyword evidence="4 5" id="KW-0472">Membrane</keyword>
<evidence type="ECO:0000256" key="5">
    <source>
        <dbReference type="SAM" id="Phobius"/>
    </source>
</evidence>
<evidence type="ECO:0000256" key="4">
    <source>
        <dbReference type="ARBA" id="ARBA00023136"/>
    </source>
</evidence>
<protein>
    <recommendedName>
        <fullName evidence="6">O-antigen ligase-related domain-containing protein</fullName>
    </recommendedName>
</protein>
<organism evidence="7">
    <name type="scientific">uncultured verrucomicrobium HF0500_08N17</name>
    <dbReference type="NCBI Taxonomy" id="723597"/>
    <lineage>
        <taxon>Bacteria</taxon>
        <taxon>Pseudomonadati</taxon>
        <taxon>Verrucomicrobiota</taxon>
        <taxon>environmental samples</taxon>
    </lineage>
</organism>
<keyword evidence="3 5" id="KW-1133">Transmembrane helix</keyword>